<dbReference type="InterPro" id="IPR034741">
    <property type="entry name" value="Terpene_cyclase-like_1_C"/>
</dbReference>
<dbReference type="InterPro" id="IPR008949">
    <property type="entry name" value="Isoprenoid_synthase_dom_sf"/>
</dbReference>
<evidence type="ECO:0000313" key="7">
    <source>
        <dbReference type="Proteomes" id="UP000818029"/>
    </source>
</evidence>
<dbReference type="InterPro" id="IPR008930">
    <property type="entry name" value="Terpenoid_cyclase/PrenylTrfase"/>
</dbReference>
<keyword evidence="4" id="KW-0175">Coiled coil</keyword>
<dbReference type="InterPro" id="IPR044814">
    <property type="entry name" value="Terpene_cyclase_plant_C1"/>
</dbReference>
<feature type="domain" description="Terpene synthase metal-binding" evidence="6">
    <location>
        <begin position="296"/>
        <end position="535"/>
    </location>
</feature>
<reference evidence="8" key="2">
    <citation type="submission" date="2025-08" db="UniProtKB">
        <authorList>
            <consortium name="RefSeq"/>
        </authorList>
    </citation>
    <scope>IDENTIFICATION</scope>
</reference>
<proteinExistence type="predicted"/>
<sequence length="596" mass="69423">MASLFSSLPICSFPKQAQWKRFSNNRSSYHVLNVFSLSQSEATTEISVESDIVRRSANYHPPIWDYDYLQSLGLHHVEDESYKERASKLKEEVRMMFDNVVDPLEKLELIDALQRLGLSYYFEDEIKKTLKNISINLSSNVAWKKDNLYATSLEFRLLRQHGYEVNQDVFTSFMDKDGNIKASFTHDCKGLLNLYEASYHLVEGETMLENARELAAKLLKQCLKQNNDQYLSMLVEHALELPLHWRMLRLEARWFIDAYEKNKDKNLIILELAILDYNIVQAMHQEDLRYASLWWKDLGIGERLTFARDRLMENFLWSVGIIGAPQFGRGRRIQTKVNALITYIDDVYDVYGTMDELELFTDVVERWDINAIQKLPNYMKLCFHALHNSINDMAFHTLKEQGIDVLPFLKNLWANLCKSYMLEARWFYIGYKPNLQEYIENAWISISAPVLLGHAYLETNHVTKEGLKTFEAYPPNIIRWSSTVLRLANDLATSSYEIKKRGDISKSIQCYMHETGGSEEEAREHIKKLIDAAWKNMNKDQMAAKSLSSRMFFETAMNLARVSMLVYQNDDGHGIEDGEPKERALRLFIQSVPLPK</sequence>
<dbReference type="Pfam" id="PF01397">
    <property type="entry name" value="Terpene_synth"/>
    <property type="match status" value="1"/>
</dbReference>
<dbReference type="InterPro" id="IPR001906">
    <property type="entry name" value="Terpene_synth_N"/>
</dbReference>
<evidence type="ECO:0000256" key="1">
    <source>
        <dbReference type="ARBA" id="ARBA00001946"/>
    </source>
</evidence>
<gene>
    <name evidence="8" type="primary">LOC107888466</name>
</gene>
<dbReference type="Pfam" id="PF03936">
    <property type="entry name" value="Terpene_synth_C"/>
    <property type="match status" value="1"/>
</dbReference>
<dbReference type="Proteomes" id="UP000818029">
    <property type="component" value="Chromosome A09"/>
</dbReference>
<keyword evidence="3" id="KW-0460">Magnesium</keyword>
<keyword evidence="7" id="KW-1185">Reference proteome</keyword>
<dbReference type="SUPFAM" id="SSF48239">
    <property type="entry name" value="Terpenoid cyclases/Protein prenyltransferases"/>
    <property type="match status" value="1"/>
</dbReference>
<dbReference type="PANTHER" id="PTHR31225:SF9">
    <property type="entry name" value="TERPENE SYNTHASE 10"/>
    <property type="match status" value="1"/>
</dbReference>
<comment type="cofactor">
    <cofactor evidence="1">
        <name>Mg(2+)</name>
        <dbReference type="ChEBI" id="CHEBI:18420"/>
    </cofactor>
</comment>
<evidence type="ECO:0000256" key="4">
    <source>
        <dbReference type="SAM" id="Coils"/>
    </source>
</evidence>
<dbReference type="PANTHER" id="PTHR31225">
    <property type="entry name" value="OS04G0344100 PROTEIN-RELATED"/>
    <property type="match status" value="1"/>
</dbReference>
<evidence type="ECO:0000256" key="3">
    <source>
        <dbReference type="ARBA" id="ARBA00022842"/>
    </source>
</evidence>
<dbReference type="InterPro" id="IPR036965">
    <property type="entry name" value="Terpene_synth_N_sf"/>
</dbReference>
<protein>
    <submittedName>
        <fullName evidence="8">Terpene synthase 10</fullName>
    </submittedName>
</protein>
<accession>A0ABM2YSN1</accession>
<evidence type="ECO:0000259" key="5">
    <source>
        <dbReference type="Pfam" id="PF01397"/>
    </source>
</evidence>
<keyword evidence="2" id="KW-0479">Metal-binding</keyword>
<evidence type="ECO:0000256" key="2">
    <source>
        <dbReference type="ARBA" id="ARBA00022723"/>
    </source>
</evidence>
<feature type="domain" description="Terpene synthase N-terminal" evidence="5">
    <location>
        <begin position="63"/>
        <end position="239"/>
    </location>
</feature>
<dbReference type="RefSeq" id="XP_040933539.1">
    <property type="nucleotide sequence ID" value="XM_041077605.1"/>
</dbReference>
<organism evidence="7 8">
    <name type="scientific">Gossypium hirsutum</name>
    <name type="common">Upland cotton</name>
    <name type="synonym">Gossypium mexicanum</name>
    <dbReference type="NCBI Taxonomy" id="3635"/>
    <lineage>
        <taxon>Eukaryota</taxon>
        <taxon>Viridiplantae</taxon>
        <taxon>Streptophyta</taxon>
        <taxon>Embryophyta</taxon>
        <taxon>Tracheophyta</taxon>
        <taxon>Spermatophyta</taxon>
        <taxon>Magnoliopsida</taxon>
        <taxon>eudicotyledons</taxon>
        <taxon>Gunneridae</taxon>
        <taxon>Pentapetalae</taxon>
        <taxon>rosids</taxon>
        <taxon>malvids</taxon>
        <taxon>Malvales</taxon>
        <taxon>Malvaceae</taxon>
        <taxon>Malvoideae</taxon>
        <taxon>Gossypium</taxon>
    </lineage>
</organism>
<name>A0ABM2YSN1_GOSHI</name>
<dbReference type="Gene3D" id="1.10.600.10">
    <property type="entry name" value="Farnesyl Diphosphate Synthase"/>
    <property type="match status" value="1"/>
</dbReference>
<evidence type="ECO:0000259" key="6">
    <source>
        <dbReference type="Pfam" id="PF03936"/>
    </source>
</evidence>
<dbReference type="GeneID" id="107888466"/>
<evidence type="ECO:0000313" key="8">
    <source>
        <dbReference type="RefSeq" id="XP_040933539.1"/>
    </source>
</evidence>
<reference evidence="7" key="1">
    <citation type="journal article" date="2020" name="Nat. Genet.">
        <title>Genomic diversifications of five Gossypium allopolyploid species and their impact on cotton improvement.</title>
        <authorList>
            <person name="Chen Z.J."/>
            <person name="Sreedasyam A."/>
            <person name="Ando A."/>
            <person name="Song Q."/>
            <person name="De Santiago L.M."/>
            <person name="Hulse-Kemp A.M."/>
            <person name="Ding M."/>
            <person name="Ye W."/>
            <person name="Kirkbride R.C."/>
            <person name="Jenkins J."/>
            <person name="Plott C."/>
            <person name="Lovell J."/>
            <person name="Lin Y.M."/>
            <person name="Vaughn R."/>
            <person name="Liu B."/>
            <person name="Simpson S."/>
            <person name="Scheffler B.E."/>
            <person name="Wen L."/>
            <person name="Saski C.A."/>
            <person name="Grover C.E."/>
            <person name="Hu G."/>
            <person name="Conover J.L."/>
            <person name="Carlson J.W."/>
            <person name="Shu S."/>
            <person name="Boston L.B."/>
            <person name="Williams M."/>
            <person name="Peterson D.G."/>
            <person name="McGee K."/>
            <person name="Jones D.C."/>
            <person name="Wendel J.F."/>
            <person name="Stelly D.M."/>
            <person name="Grimwood J."/>
            <person name="Schmutz J."/>
        </authorList>
    </citation>
    <scope>NUCLEOTIDE SEQUENCE [LARGE SCALE GENOMIC DNA]</scope>
    <source>
        <strain evidence="7">cv. TM-1</strain>
    </source>
</reference>
<dbReference type="InterPro" id="IPR050148">
    <property type="entry name" value="Terpene_synthase-like"/>
</dbReference>
<dbReference type="Gene3D" id="1.50.10.130">
    <property type="entry name" value="Terpene synthase, N-terminal domain"/>
    <property type="match status" value="1"/>
</dbReference>
<feature type="coiled-coil region" evidence="4">
    <location>
        <begin position="201"/>
        <end position="228"/>
    </location>
</feature>
<dbReference type="InterPro" id="IPR005630">
    <property type="entry name" value="Terpene_synthase_metal-bd"/>
</dbReference>
<dbReference type="SFLD" id="SFLDS00005">
    <property type="entry name" value="Isoprenoid_Synthase_Type_I"/>
    <property type="match status" value="1"/>
</dbReference>
<dbReference type="SUPFAM" id="SSF48576">
    <property type="entry name" value="Terpenoid synthases"/>
    <property type="match status" value="1"/>
</dbReference>
<dbReference type="CDD" id="cd00684">
    <property type="entry name" value="Terpene_cyclase_plant_C1"/>
    <property type="match status" value="1"/>
</dbReference>
<dbReference type="SFLD" id="SFLDG01019">
    <property type="entry name" value="Terpene_Cyclase_Like_1_C_Termi"/>
    <property type="match status" value="1"/>
</dbReference>